<evidence type="ECO:0000256" key="1">
    <source>
        <dbReference type="SAM" id="MobiDB-lite"/>
    </source>
</evidence>
<name>A0A0G4GBE4_VITBC</name>
<evidence type="ECO:0000313" key="4">
    <source>
        <dbReference type="Proteomes" id="UP000041254"/>
    </source>
</evidence>
<dbReference type="Proteomes" id="UP000041254">
    <property type="component" value="Unassembled WGS sequence"/>
</dbReference>
<feature type="compositionally biased region" description="Basic and acidic residues" evidence="1">
    <location>
        <begin position="169"/>
        <end position="178"/>
    </location>
</feature>
<gene>
    <name evidence="3" type="ORF">Vbra_9877</name>
</gene>
<feature type="region of interest" description="Disordered" evidence="1">
    <location>
        <begin position="125"/>
        <end position="185"/>
    </location>
</feature>
<feature type="compositionally biased region" description="Basic and acidic residues" evidence="1">
    <location>
        <begin position="235"/>
        <end position="270"/>
    </location>
</feature>
<feature type="region of interest" description="Disordered" evidence="1">
    <location>
        <begin position="233"/>
        <end position="275"/>
    </location>
</feature>
<feature type="transmembrane region" description="Helical" evidence="2">
    <location>
        <begin position="15"/>
        <end position="33"/>
    </location>
</feature>
<keyword evidence="4" id="KW-1185">Reference proteome</keyword>
<proteinExistence type="predicted"/>
<dbReference type="VEuPathDB" id="CryptoDB:Vbra_9877"/>
<dbReference type="InParanoid" id="A0A0G4GBE4"/>
<dbReference type="EMBL" id="CDMY01000616">
    <property type="protein sequence ID" value="CEM26469.1"/>
    <property type="molecule type" value="Genomic_DNA"/>
</dbReference>
<feature type="transmembrane region" description="Helical" evidence="2">
    <location>
        <begin position="510"/>
        <end position="534"/>
    </location>
</feature>
<feature type="transmembrane region" description="Helical" evidence="2">
    <location>
        <begin position="424"/>
        <end position="447"/>
    </location>
</feature>
<dbReference type="PhylomeDB" id="A0A0G4GBE4"/>
<feature type="transmembrane region" description="Helical" evidence="2">
    <location>
        <begin position="89"/>
        <end position="110"/>
    </location>
</feature>
<reference evidence="3 4" key="1">
    <citation type="submission" date="2014-11" db="EMBL/GenBank/DDBJ databases">
        <authorList>
            <person name="Zhu J."/>
            <person name="Qi W."/>
            <person name="Song R."/>
        </authorList>
    </citation>
    <scope>NUCLEOTIDE SEQUENCE [LARGE SCALE GENOMIC DNA]</scope>
</reference>
<sequence length="597" mass="66000">MNLHAVLMMLLQDDYPWTLFLTFTLLAIVTGLIENLLEDSTGNIQCTCTISGIRSLVRDNLKKAAITLMELAQFCLLFGLTTIGSAGLGAHSIFFFVALLVQGCAIWLPLKGYFTCTTKETAEKKKDDTREKYEASPAAQKSKASGKKLSGGEDEVGQGATQVGGPSDEEGKPTKTAERATWLSPARGQLAAGDAVFAVHALAQRFLAEEEKEKREKETEEKAAVVLDVGAQAGIKRDGEEQAKEGNMAKEGGDDKDRQEADAAQRKDGETLSEESVPVGQLILMYADDEKMLHADSVAEEEAKAYSRRKGVAVIFGWTLLTSALPLLYFPFDDESPFRSAAFDIAFTISIWYASFVVGTINDTFKEYYGDEQRVKFELLGDFFNQPGLRETSISDIAWKLRYIRFEEAIKKTVQGGDSLLHRIFIFVGWAYTTVFLVTVPFVGLLYLDHAFRLYEKAWCVLGIIYVTIGYAVFLGFIGPALRASRAVRCNLEMSRLPAENSTIQLCYRVSYGCTFCFLPVAALCCDIPGFLWASFLMRGEKDLNERNALHVMKAYFGCASVVSVFAAVVLLFWAGIILCRDEILEFSIAVQEAVDG</sequence>
<dbReference type="AlphaFoldDB" id="A0A0G4GBE4"/>
<protein>
    <recommendedName>
        <fullName evidence="5">Transmembrane protein</fullName>
    </recommendedName>
</protein>
<accession>A0A0G4GBE4</accession>
<feature type="compositionally biased region" description="Basic and acidic residues" evidence="1">
    <location>
        <begin position="125"/>
        <end position="134"/>
    </location>
</feature>
<keyword evidence="2" id="KW-1133">Transmembrane helix</keyword>
<organism evidence="3 4">
    <name type="scientific">Vitrella brassicaformis (strain CCMP3155)</name>
    <dbReference type="NCBI Taxonomy" id="1169540"/>
    <lineage>
        <taxon>Eukaryota</taxon>
        <taxon>Sar</taxon>
        <taxon>Alveolata</taxon>
        <taxon>Colpodellida</taxon>
        <taxon>Vitrellaceae</taxon>
        <taxon>Vitrella</taxon>
    </lineage>
</organism>
<evidence type="ECO:0008006" key="5">
    <source>
        <dbReference type="Google" id="ProtNLM"/>
    </source>
</evidence>
<keyword evidence="2" id="KW-0812">Transmembrane</keyword>
<feature type="transmembrane region" description="Helical" evidence="2">
    <location>
        <begin position="312"/>
        <end position="332"/>
    </location>
</feature>
<evidence type="ECO:0000256" key="2">
    <source>
        <dbReference type="SAM" id="Phobius"/>
    </source>
</evidence>
<feature type="transmembrane region" description="Helical" evidence="2">
    <location>
        <begin position="555"/>
        <end position="579"/>
    </location>
</feature>
<feature type="transmembrane region" description="Helical" evidence="2">
    <location>
        <begin position="64"/>
        <end position="83"/>
    </location>
</feature>
<keyword evidence="2" id="KW-0472">Membrane</keyword>
<feature type="transmembrane region" description="Helical" evidence="2">
    <location>
        <begin position="459"/>
        <end position="479"/>
    </location>
</feature>
<evidence type="ECO:0000313" key="3">
    <source>
        <dbReference type="EMBL" id="CEM26469.1"/>
    </source>
</evidence>